<dbReference type="EMBL" id="JANRMS010000015">
    <property type="protein sequence ID" value="KAJ3549756.1"/>
    <property type="molecule type" value="Genomic_DNA"/>
</dbReference>
<evidence type="ECO:0000313" key="2">
    <source>
        <dbReference type="Proteomes" id="UP001148629"/>
    </source>
</evidence>
<reference evidence="1" key="1">
    <citation type="submission" date="2022-08" db="EMBL/GenBank/DDBJ databases">
        <title>Genome Sequence of Fusarium decemcellulare.</title>
        <authorList>
            <person name="Buettner E."/>
        </authorList>
    </citation>
    <scope>NUCLEOTIDE SEQUENCE</scope>
    <source>
        <strain evidence="1">Babe19</strain>
    </source>
</reference>
<evidence type="ECO:0000313" key="1">
    <source>
        <dbReference type="EMBL" id="KAJ3549756.1"/>
    </source>
</evidence>
<dbReference type="Proteomes" id="UP001148629">
    <property type="component" value="Unassembled WGS sequence"/>
</dbReference>
<keyword evidence="2" id="KW-1185">Reference proteome</keyword>
<accession>A0ACC1T045</accession>
<protein>
    <submittedName>
        <fullName evidence="1">Uncharacterized protein</fullName>
    </submittedName>
</protein>
<comment type="caution">
    <text evidence="1">The sequence shown here is derived from an EMBL/GenBank/DDBJ whole genome shotgun (WGS) entry which is preliminary data.</text>
</comment>
<gene>
    <name evidence="1" type="ORF">NM208_g347</name>
</gene>
<proteinExistence type="predicted"/>
<organism evidence="1 2">
    <name type="scientific">Fusarium decemcellulare</name>
    <dbReference type="NCBI Taxonomy" id="57161"/>
    <lineage>
        <taxon>Eukaryota</taxon>
        <taxon>Fungi</taxon>
        <taxon>Dikarya</taxon>
        <taxon>Ascomycota</taxon>
        <taxon>Pezizomycotina</taxon>
        <taxon>Sordariomycetes</taxon>
        <taxon>Hypocreomycetidae</taxon>
        <taxon>Hypocreales</taxon>
        <taxon>Nectriaceae</taxon>
        <taxon>Fusarium</taxon>
        <taxon>Fusarium decemcellulare species complex</taxon>
    </lineage>
</organism>
<sequence length="273" mass="30405">MFIMASRALAVWLFAILSLLLDTSMVLGRKGKITRPYTIPEEEPEVDNPLGVKVDYAFAAQDLGGGNLGSHYWMASSFLTFAEGTTLSDGQILKLAIDAWGEIDPAFDAYNALVVTPTVMTAMAFDNKVILVTSQRGFRSYSYKAAEATEEVSIALEKCYKRARSTQPEGTPEKELKHINEAMCGEVMAAHLYYKRNKTPLNEKEARAVTVWTTDEVTKWKKPCPQDDDGKRWGCTQFGETAGINFIAEATTEEDYPEIVEIDQIRMCEALAE</sequence>
<name>A0ACC1T045_9HYPO</name>